<evidence type="ECO:0000256" key="1">
    <source>
        <dbReference type="ARBA" id="ARBA00005005"/>
    </source>
</evidence>
<keyword evidence="9" id="KW-0511">Multifunctional enzyme</keyword>
<dbReference type="CDD" id="cd06558">
    <property type="entry name" value="crotonase-like"/>
    <property type="match status" value="1"/>
</dbReference>
<dbReference type="GO" id="GO:0006635">
    <property type="term" value="P:fatty acid beta-oxidation"/>
    <property type="evidence" value="ECO:0007669"/>
    <property type="project" value="UniProtKB-UniPathway"/>
</dbReference>
<dbReference type="InterPro" id="IPR006108">
    <property type="entry name" value="3HC_DH_C"/>
</dbReference>
<dbReference type="Pfam" id="PF00725">
    <property type="entry name" value="3HCDH"/>
    <property type="match status" value="1"/>
</dbReference>
<evidence type="ECO:0000259" key="12">
    <source>
        <dbReference type="Pfam" id="PF02737"/>
    </source>
</evidence>
<dbReference type="Gene3D" id="3.90.226.10">
    <property type="entry name" value="2-enoyl-CoA Hydratase, Chain A, domain 1"/>
    <property type="match status" value="1"/>
</dbReference>
<evidence type="ECO:0000256" key="7">
    <source>
        <dbReference type="ARBA" id="ARBA00023098"/>
    </source>
</evidence>
<evidence type="ECO:0000313" key="14">
    <source>
        <dbReference type="Proteomes" id="UP000244810"/>
    </source>
</evidence>
<dbReference type="SUPFAM" id="SSF52096">
    <property type="entry name" value="ClpP/crotonase"/>
    <property type="match status" value="1"/>
</dbReference>
<dbReference type="GO" id="GO:0016509">
    <property type="term" value="F:long-chain (3S)-3-hydroxyacyl-CoA dehydrogenase (NAD+) activity"/>
    <property type="evidence" value="ECO:0007669"/>
    <property type="project" value="TreeGrafter"/>
</dbReference>
<comment type="caution">
    <text evidence="13">The sequence shown here is derived from an EMBL/GenBank/DDBJ whole genome shotgun (WGS) entry which is preliminary data.</text>
</comment>
<evidence type="ECO:0000256" key="5">
    <source>
        <dbReference type="ARBA" id="ARBA00023002"/>
    </source>
</evidence>
<dbReference type="Pfam" id="PF02737">
    <property type="entry name" value="3HCDH_N"/>
    <property type="match status" value="1"/>
</dbReference>
<dbReference type="EMBL" id="QDDR01000003">
    <property type="protein sequence ID" value="PVE48226.1"/>
    <property type="molecule type" value="Genomic_DNA"/>
</dbReference>
<dbReference type="RefSeq" id="WP_107751599.1">
    <property type="nucleotide sequence ID" value="NZ_QBKF01000004.1"/>
</dbReference>
<keyword evidence="6" id="KW-0520">NAD</keyword>
<feature type="domain" description="3-hydroxyacyl-CoA dehydrogenase NAD binding" evidence="12">
    <location>
        <begin position="318"/>
        <end position="495"/>
    </location>
</feature>
<dbReference type="GO" id="GO:0004300">
    <property type="term" value="F:enoyl-CoA hydratase activity"/>
    <property type="evidence" value="ECO:0007669"/>
    <property type="project" value="TreeGrafter"/>
</dbReference>
<dbReference type="SUPFAM" id="SSF51735">
    <property type="entry name" value="NAD(P)-binding Rossmann-fold domains"/>
    <property type="match status" value="1"/>
</dbReference>
<proteinExistence type="inferred from homology"/>
<dbReference type="InterPro" id="IPR008927">
    <property type="entry name" value="6-PGluconate_DH-like_C_sf"/>
</dbReference>
<comment type="catalytic activity">
    <reaction evidence="10">
        <text>a (3S)-3-hydroxyacyl-CoA + NAD(+) = a 3-oxoacyl-CoA + NADH + H(+)</text>
        <dbReference type="Rhea" id="RHEA:22432"/>
        <dbReference type="ChEBI" id="CHEBI:15378"/>
        <dbReference type="ChEBI" id="CHEBI:57318"/>
        <dbReference type="ChEBI" id="CHEBI:57540"/>
        <dbReference type="ChEBI" id="CHEBI:57945"/>
        <dbReference type="ChEBI" id="CHEBI:90726"/>
        <dbReference type="EC" id="1.1.1.35"/>
    </reaction>
</comment>
<dbReference type="GO" id="GO:0070403">
    <property type="term" value="F:NAD+ binding"/>
    <property type="evidence" value="ECO:0007669"/>
    <property type="project" value="InterPro"/>
</dbReference>
<comment type="pathway">
    <text evidence="1">Lipid metabolism; fatty acid beta-oxidation.</text>
</comment>
<dbReference type="AlphaFoldDB" id="A0A2T7UUF4"/>
<keyword evidence="14" id="KW-1185">Reference proteome</keyword>
<sequence length="713" mass="75475">MDCIRYDRDADGIVTLTLDNPGKSANMMNTAFRAALERAVDRLEAERGQIRGVIVTSAKKTFLAGGDLSAILALTPGDFADAFHRAEHTKSLLRRLELLGRPVAAAINGSALGGGMELCLACHARFCVDAKGLKLGLPETNLGLIPAAGGIVRLVRMIGLQAAVPMIVDGKSISPAKALELGLVTEVVPDIDTALRQARDWIASGPELTKPWDRKGYTLPGSTEAYIADPMYLRTAPILLIKKSRGRYPAQEAAMRAAFEGASVDFDAASRIESRRFAEVGTGPVAKNMITTLFFHMQDANAGKARPEGIAPRKVSRLGVLGAGMMGGGIAHAAASRGVDCVMKDATLENAEKGMDRLRGMVEGQIARGHTSRDKADALLARIRPSGEAKDLDGCDLIIEAVFEDRALKASVTREAEPMLAPGGIFASNTSTLPITGLAEASAKPANFIGLHFFSPVDRMPLVEIIKGRETSAETLAGALDFVQQIGKTPIVVNDSRGFFTSRVFGTYIREGAQMVEDGISAALVENVAADAGLPVGPLTVLDQVSLSLTHSARQQALRDAEAEGTTLAPAAGYGIIARMVELGRPGRAGGGGFYDYGADGSKTLWPGLATQFNAGSASIDAKEVEDRLLYIQAIEAIRIFEEGVVETVRDANVGSILGIGYPRWTGGVLQFVTMIGTAAFAARADALADAHGERFRPPALLREKAARNEAFV</sequence>
<dbReference type="Gene3D" id="1.10.1040.50">
    <property type="match status" value="1"/>
</dbReference>
<name>A0A2T7UUF4_9RHOB</name>
<evidence type="ECO:0000256" key="9">
    <source>
        <dbReference type="ARBA" id="ARBA00023268"/>
    </source>
</evidence>
<dbReference type="InterPro" id="IPR050136">
    <property type="entry name" value="FA_oxidation_alpha_subunit"/>
</dbReference>
<gene>
    <name evidence="13" type="ORF">DDE23_08875</name>
</gene>
<reference evidence="13 14" key="1">
    <citation type="journal article" date="2011" name="Syst. Appl. Microbiol.">
        <title>Defluviimonas denitrificans gen. nov., sp. nov., and Pararhodobacter aggregans gen. nov., sp. nov., non-phototrophic Rhodobacteraceae from the biofilter of a marine aquaculture.</title>
        <authorList>
            <person name="Foesel B.U."/>
            <person name="Drake H.L."/>
            <person name="Schramm A."/>
        </authorList>
    </citation>
    <scope>NUCLEOTIDE SEQUENCE [LARGE SCALE GENOMIC DNA]</scope>
    <source>
        <strain evidence="13 14">D1-19</strain>
    </source>
</reference>
<dbReference type="FunFam" id="3.40.50.720:FF:000009">
    <property type="entry name" value="Fatty oxidation complex, alpha subunit"/>
    <property type="match status" value="1"/>
</dbReference>
<keyword evidence="3" id="KW-0276">Fatty acid metabolism</keyword>
<evidence type="ECO:0000256" key="10">
    <source>
        <dbReference type="ARBA" id="ARBA00049556"/>
    </source>
</evidence>
<keyword evidence="5" id="KW-0560">Oxidoreductase</keyword>
<keyword evidence="7" id="KW-0443">Lipid metabolism</keyword>
<evidence type="ECO:0000256" key="4">
    <source>
        <dbReference type="ARBA" id="ARBA00022963"/>
    </source>
</evidence>
<protein>
    <submittedName>
        <fullName evidence="13">3-hydroxyacyl-CoA dehydrogenase</fullName>
    </submittedName>
</protein>
<dbReference type="PANTHER" id="PTHR43612:SF3">
    <property type="entry name" value="TRIFUNCTIONAL ENZYME SUBUNIT ALPHA, MITOCHONDRIAL"/>
    <property type="match status" value="1"/>
</dbReference>
<organism evidence="13 14">
    <name type="scientific">Pararhodobacter aggregans</name>
    <dbReference type="NCBI Taxonomy" id="404875"/>
    <lineage>
        <taxon>Bacteria</taxon>
        <taxon>Pseudomonadati</taxon>
        <taxon>Pseudomonadota</taxon>
        <taxon>Alphaproteobacteria</taxon>
        <taxon>Rhodobacterales</taxon>
        <taxon>Paracoccaceae</taxon>
        <taxon>Pararhodobacter</taxon>
    </lineage>
</organism>
<evidence type="ECO:0000259" key="11">
    <source>
        <dbReference type="Pfam" id="PF00725"/>
    </source>
</evidence>
<dbReference type="InterPro" id="IPR001753">
    <property type="entry name" value="Enoyl-CoA_hydra/iso"/>
</dbReference>
<comment type="similarity">
    <text evidence="2">In the central section; belongs to the 3-hydroxyacyl-CoA dehydrogenase family.</text>
</comment>
<keyword evidence="8" id="KW-0456">Lyase</keyword>
<dbReference type="Gene3D" id="3.40.50.720">
    <property type="entry name" value="NAD(P)-binding Rossmann-like Domain"/>
    <property type="match status" value="1"/>
</dbReference>
<feature type="domain" description="3-hydroxyacyl-CoA dehydrogenase C-terminal" evidence="11">
    <location>
        <begin position="498"/>
        <end position="597"/>
    </location>
</feature>
<dbReference type="InterPro" id="IPR006176">
    <property type="entry name" value="3-OHacyl-CoA_DH_NAD-bd"/>
</dbReference>
<evidence type="ECO:0000313" key="13">
    <source>
        <dbReference type="EMBL" id="PVE48226.1"/>
    </source>
</evidence>
<dbReference type="InterPro" id="IPR029045">
    <property type="entry name" value="ClpP/crotonase-like_dom_sf"/>
</dbReference>
<dbReference type="Proteomes" id="UP000244810">
    <property type="component" value="Unassembled WGS sequence"/>
</dbReference>
<dbReference type="UniPathway" id="UPA00659"/>
<dbReference type="PANTHER" id="PTHR43612">
    <property type="entry name" value="TRIFUNCTIONAL ENZYME SUBUNIT ALPHA"/>
    <property type="match status" value="1"/>
</dbReference>
<dbReference type="OrthoDB" id="9771883at2"/>
<accession>A0A2T7UUF4</accession>
<dbReference type="Pfam" id="PF00378">
    <property type="entry name" value="ECH_1"/>
    <property type="match status" value="1"/>
</dbReference>
<dbReference type="InterPro" id="IPR036291">
    <property type="entry name" value="NAD(P)-bd_dom_sf"/>
</dbReference>
<keyword evidence="4" id="KW-0442">Lipid degradation</keyword>
<evidence type="ECO:0000256" key="3">
    <source>
        <dbReference type="ARBA" id="ARBA00022832"/>
    </source>
</evidence>
<evidence type="ECO:0000256" key="8">
    <source>
        <dbReference type="ARBA" id="ARBA00023239"/>
    </source>
</evidence>
<evidence type="ECO:0000256" key="2">
    <source>
        <dbReference type="ARBA" id="ARBA00007005"/>
    </source>
</evidence>
<evidence type="ECO:0000256" key="6">
    <source>
        <dbReference type="ARBA" id="ARBA00023027"/>
    </source>
</evidence>
<dbReference type="SUPFAM" id="SSF48179">
    <property type="entry name" value="6-phosphogluconate dehydrogenase C-terminal domain-like"/>
    <property type="match status" value="2"/>
</dbReference>